<dbReference type="AlphaFoldDB" id="A0A0D2F3P2"/>
<feature type="compositionally biased region" description="Basic and acidic residues" evidence="1">
    <location>
        <begin position="273"/>
        <end position="283"/>
    </location>
</feature>
<gene>
    <name evidence="2" type="ORF">PV05_06849</name>
</gene>
<dbReference type="GeneID" id="25328757"/>
<feature type="compositionally biased region" description="Polar residues" evidence="1">
    <location>
        <begin position="28"/>
        <end position="47"/>
    </location>
</feature>
<dbReference type="RefSeq" id="XP_013315078.1">
    <property type="nucleotide sequence ID" value="XM_013459624.1"/>
</dbReference>
<evidence type="ECO:0000313" key="2">
    <source>
        <dbReference type="EMBL" id="KIW54494.1"/>
    </source>
</evidence>
<dbReference type="HOGENOM" id="CLU_088635_0_0_1"/>
<dbReference type="Proteomes" id="UP000054342">
    <property type="component" value="Unassembled WGS sequence"/>
</dbReference>
<evidence type="ECO:0000256" key="1">
    <source>
        <dbReference type="SAM" id="MobiDB-lite"/>
    </source>
</evidence>
<keyword evidence="3" id="KW-1185">Reference proteome</keyword>
<name>A0A0D2F3P2_9EURO</name>
<reference evidence="2 3" key="1">
    <citation type="submission" date="2015-01" db="EMBL/GenBank/DDBJ databases">
        <title>The Genome Sequence of Exophiala xenobiotica CBS118157.</title>
        <authorList>
            <consortium name="The Broad Institute Genomics Platform"/>
            <person name="Cuomo C."/>
            <person name="de Hoog S."/>
            <person name="Gorbushina A."/>
            <person name="Stielow B."/>
            <person name="Teixiera M."/>
            <person name="Abouelleil A."/>
            <person name="Chapman S.B."/>
            <person name="Priest M."/>
            <person name="Young S.K."/>
            <person name="Wortman J."/>
            <person name="Nusbaum C."/>
            <person name="Birren B."/>
        </authorList>
    </citation>
    <scope>NUCLEOTIDE SEQUENCE [LARGE SCALE GENOMIC DNA]</scope>
    <source>
        <strain evidence="2 3">CBS 118157</strain>
    </source>
</reference>
<dbReference type="OrthoDB" id="4152391at2759"/>
<protein>
    <submittedName>
        <fullName evidence="2">Uncharacterized protein</fullName>
    </submittedName>
</protein>
<accession>A0A0D2F3P2</accession>
<organism evidence="2 3">
    <name type="scientific">Exophiala xenobiotica</name>
    <dbReference type="NCBI Taxonomy" id="348802"/>
    <lineage>
        <taxon>Eukaryota</taxon>
        <taxon>Fungi</taxon>
        <taxon>Dikarya</taxon>
        <taxon>Ascomycota</taxon>
        <taxon>Pezizomycotina</taxon>
        <taxon>Eurotiomycetes</taxon>
        <taxon>Chaetothyriomycetidae</taxon>
        <taxon>Chaetothyriales</taxon>
        <taxon>Herpotrichiellaceae</taxon>
        <taxon>Exophiala</taxon>
    </lineage>
</organism>
<feature type="region of interest" description="Disordered" evidence="1">
    <location>
        <begin position="1"/>
        <end position="82"/>
    </location>
</feature>
<feature type="region of interest" description="Disordered" evidence="1">
    <location>
        <begin position="262"/>
        <end position="283"/>
    </location>
</feature>
<proteinExistence type="predicted"/>
<feature type="compositionally biased region" description="Low complexity" evidence="1">
    <location>
        <begin position="65"/>
        <end position="82"/>
    </location>
</feature>
<feature type="compositionally biased region" description="Basic and acidic residues" evidence="1">
    <location>
        <begin position="7"/>
        <end position="18"/>
    </location>
</feature>
<dbReference type="EMBL" id="KN847320">
    <property type="protein sequence ID" value="KIW54494.1"/>
    <property type="molecule type" value="Genomic_DNA"/>
</dbReference>
<sequence>MFEFLDTVDRGLPSERNKQGIPVRPSVSLPTSRNNSTTSIDSLQSLRSEPGWMTSMNGVDRSRATSTSSQTSNKSGSSGAFSKFFKSKKDKKDTERVVITSQHAAAVRAKLARDSRFDKYRKAVANKDKKTTPRVVGILSTQHLTAEQQELRHPHSGPPALSAAGDKVDMPVLARIVSGDEADEADQWERMRDEWKESTIPDVQMLQVIEGEGLESGSSSGTSTPQSREIELVTVPPSKVVEREGVRLLAVADKALNLRPKPVRRHTPIGGRYTKDEHGVWKK</sequence>
<evidence type="ECO:0000313" key="3">
    <source>
        <dbReference type="Proteomes" id="UP000054342"/>
    </source>
</evidence>